<comment type="caution">
    <text evidence="1">The sequence shown here is derived from an EMBL/GenBank/DDBJ whole genome shotgun (WGS) entry which is preliminary data.</text>
</comment>
<protein>
    <submittedName>
        <fullName evidence="1">Uncharacterized protein</fullName>
    </submittedName>
</protein>
<name>A0A8S1XZA6_PAROT</name>
<evidence type="ECO:0000313" key="2">
    <source>
        <dbReference type="Proteomes" id="UP000683925"/>
    </source>
</evidence>
<evidence type="ECO:0000313" key="1">
    <source>
        <dbReference type="EMBL" id="CAD8206277.1"/>
    </source>
</evidence>
<proteinExistence type="predicted"/>
<dbReference type="Proteomes" id="UP000683925">
    <property type="component" value="Unassembled WGS sequence"/>
</dbReference>
<keyword evidence="2" id="KW-1185">Reference proteome</keyword>
<dbReference type="EMBL" id="CAJJDP010000138">
    <property type="protein sequence ID" value="CAD8206277.1"/>
    <property type="molecule type" value="Genomic_DNA"/>
</dbReference>
<sequence>MQQANYISNPPEYLQKMKNPQNTLLIELGTLGLRPYFISLQQEGTIENNLDLKIHSF</sequence>
<reference evidence="1" key="1">
    <citation type="submission" date="2021-01" db="EMBL/GenBank/DDBJ databases">
        <authorList>
            <consortium name="Genoscope - CEA"/>
            <person name="William W."/>
        </authorList>
    </citation>
    <scope>NUCLEOTIDE SEQUENCE</scope>
</reference>
<gene>
    <name evidence="1" type="ORF">POCTA_138.1.T1370132</name>
</gene>
<dbReference type="AlphaFoldDB" id="A0A8S1XZA6"/>
<organism evidence="1 2">
    <name type="scientific">Paramecium octaurelia</name>
    <dbReference type="NCBI Taxonomy" id="43137"/>
    <lineage>
        <taxon>Eukaryota</taxon>
        <taxon>Sar</taxon>
        <taxon>Alveolata</taxon>
        <taxon>Ciliophora</taxon>
        <taxon>Intramacronucleata</taxon>
        <taxon>Oligohymenophorea</taxon>
        <taxon>Peniculida</taxon>
        <taxon>Parameciidae</taxon>
        <taxon>Paramecium</taxon>
    </lineage>
</organism>
<accession>A0A8S1XZA6</accession>